<dbReference type="GO" id="GO:0016020">
    <property type="term" value="C:membrane"/>
    <property type="evidence" value="ECO:0007669"/>
    <property type="project" value="InterPro"/>
</dbReference>
<keyword evidence="5" id="KW-0460">Magnesium</keyword>
<accession>A0A1Q9EF91</accession>
<name>A0A1Q9EF91_SYMMI</name>
<evidence type="ECO:0000256" key="1">
    <source>
        <dbReference type="ARBA" id="ARBA00004127"/>
    </source>
</evidence>
<evidence type="ECO:0000256" key="2">
    <source>
        <dbReference type="ARBA" id="ARBA00013242"/>
    </source>
</evidence>
<dbReference type="GO" id="GO:0004427">
    <property type="term" value="F:inorganic diphosphate phosphatase activity"/>
    <property type="evidence" value="ECO:0007669"/>
    <property type="project" value="InterPro"/>
</dbReference>
<dbReference type="EMBL" id="LSRX01000169">
    <property type="protein sequence ID" value="OLQ06058.1"/>
    <property type="molecule type" value="Genomic_DNA"/>
</dbReference>
<protein>
    <recommendedName>
        <fullName evidence="2">H(+)-exporting diphosphatase</fullName>
        <ecNumber evidence="2">7.1.3.1</ecNumber>
    </recommendedName>
</protein>
<comment type="subcellular location">
    <subcellularLocation>
        <location evidence="1">Endomembrane system</location>
        <topology evidence="1">Multi-pass membrane protein</topology>
    </subcellularLocation>
</comment>
<keyword evidence="3" id="KW-0813">Transport</keyword>
<dbReference type="Pfam" id="PF03030">
    <property type="entry name" value="H_PPase"/>
    <property type="match status" value="1"/>
</dbReference>
<keyword evidence="8" id="KW-0406">Ion transport</keyword>
<dbReference type="EC" id="7.1.3.1" evidence="2"/>
<evidence type="ECO:0000256" key="8">
    <source>
        <dbReference type="ARBA" id="ARBA00023065"/>
    </source>
</evidence>
<keyword evidence="7" id="KW-1133">Transmembrane helix</keyword>
<organism evidence="10 11">
    <name type="scientific">Symbiodinium microadriaticum</name>
    <name type="common">Dinoflagellate</name>
    <name type="synonym">Zooxanthella microadriatica</name>
    <dbReference type="NCBI Taxonomy" id="2951"/>
    <lineage>
        <taxon>Eukaryota</taxon>
        <taxon>Sar</taxon>
        <taxon>Alveolata</taxon>
        <taxon>Dinophyceae</taxon>
        <taxon>Suessiales</taxon>
        <taxon>Symbiodiniaceae</taxon>
        <taxon>Symbiodinium</taxon>
    </lineage>
</organism>
<comment type="caution">
    <text evidence="10">The sequence shown here is derived from an EMBL/GenBank/DDBJ whole genome shotgun (WGS) entry which is preliminary data.</text>
</comment>
<dbReference type="InterPro" id="IPR004131">
    <property type="entry name" value="PPase-energised_H-pump"/>
</dbReference>
<evidence type="ECO:0000256" key="6">
    <source>
        <dbReference type="ARBA" id="ARBA00022967"/>
    </source>
</evidence>
<dbReference type="GO" id="GO:0009678">
    <property type="term" value="F:diphosphate hydrolysis-driven proton transmembrane transporter activity"/>
    <property type="evidence" value="ECO:0007669"/>
    <property type="project" value="UniProtKB-EC"/>
</dbReference>
<gene>
    <name evidence="10" type="primary">AVP1</name>
    <name evidence="10" type="ORF">AK812_SmicGene10685</name>
</gene>
<evidence type="ECO:0000313" key="11">
    <source>
        <dbReference type="Proteomes" id="UP000186817"/>
    </source>
</evidence>
<evidence type="ECO:0000313" key="10">
    <source>
        <dbReference type="EMBL" id="OLQ06058.1"/>
    </source>
</evidence>
<dbReference type="Proteomes" id="UP000186817">
    <property type="component" value="Unassembled WGS sequence"/>
</dbReference>
<dbReference type="AlphaFoldDB" id="A0A1Q9EF91"/>
<reference evidence="10 11" key="1">
    <citation type="submission" date="2016-02" db="EMBL/GenBank/DDBJ databases">
        <title>Genome analysis of coral dinoflagellate symbionts highlights evolutionary adaptations to a symbiotic lifestyle.</title>
        <authorList>
            <person name="Aranda M."/>
            <person name="Li Y."/>
            <person name="Liew Y.J."/>
            <person name="Baumgarten S."/>
            <person name="Simakov O."/>
            <person name="Wilson M."/>
            <person name="Piel J."/>
            <person name="Ashoor H."/>
            <person name="Bougouffa S."/>
            <person name="Bajic V.B."/>
            <person name="Ryu T."/>
            <person name="Ravasi T."/>
            <person name="Bayer T."/>
            <person name="Micklem G."/>
            <person name="Kim H."/>
            <person name="Bhak J."/>
            <person name="Lajeunesse T.C."/>
            <person name="Voolstra C.R."/>
        </authorList>
    </citation>
    <scope>NUCLEOTIDE SEQUENCE [LARGE SCALE GENOMIC DNA]</scope>
    <source>
        <strain evidence="10 11">CCMP2467</strain>
    </source>
</reference>
<dbReference type="OrthoDB" id="5210at2759"/>
<dbReference type="PANTHER" id="PTHR31998">
    <property type="entry name" value="K(+)-INSENSITIVE PYROPHOSPHATE-ENERGIZED PROTON PUMP"/>
    <property type="match status" value="1"/>
</dbReference>
<evidence type="ECO:0000256" key="7">
    <source>
        <dbReference type="ARBA" id="ARBA00022989"/>
    </source>
</evidence>
<dbReference type="GO" id="GO:0012505">
    <property type="term" value="C:endomembrane system"/>
    <property type="evidence" value="ECO:0007669"/>
    <property type="project" value="UniProtKB-SubCell"/>
</dbReference>
<keyword evidence="11" id="KW-1185">Reference proteome</keyword>
<evidence type="ECO:0000256" key="9">
    <source>
        <dbReference type="ARBA" id="ARBA00023136"/>
    </source>
</evidence>
<evidence type="ECO:0000256" key="4">
    <source>
        <dbReference type="ARBA" id="ARBA00022692"/>
    </source>
</evidence>
<proteinExistence type="predicted"/>
<sequence length="279" mass="30291">MVAEVKRQFSVKDSKGKTLLDGSDEILSPLLAGTFFGVQAVFGLLTGSLGSSVQLAISMSNSGGAWDNCKKFIKNGFSDDPELRYTKNPRTPDEIKAAPKAKEAHDAAVQGDTVGDPFKDTSGPALNIVMKLQAIVSLVFAAYFAAINNGHGFLGQAGEECLEYEFLREVVSDDPYWIHRPLELDDQGSAAVVWLCILAAAFNARKVTSPSPELPLCSRMMHLLPLVLLIGVQSQSESESECALLQITQREDNPPSSKAQDVISQHFQGVARFLFWNSV</sequence>
<keyword evidence="6" id="KW-1278">Translocase</keyword>
<keyword evidence="4" id="KW-0812">Transmembrane</keyword>
<evidence type="ECO:0000256" key="3">
    <source>
        <dbReference type="ARBA" id="ARBA00022448"/>
    </source>
</evidence>
<keyword evidence="9" id="KW-0472">Membrane</keyword>
<evidence type="ECO:0000256" key="5">
    <source>
        <dbReference type="ARBA" id="ARBA00022842"/>
    </source>
</evidence>